<organism evidence="10 11">
    <name type="scientific">Pseudobacter ginsenosidimutans</name>
    <dbReference type="NCBI Taxonomy" id="661488"/>
    <lineage>
        <taxon>Bacteria</taxon>
        <taxon>Pseudomonadati</taxon>
        <taxon>Bacteroidota</taxon>
        <taxon>Chitinophagia</taxon>
        <taxon>Chitinophagales</taxon>
        <taxon>Chitinophagaceae</taxon>
        <taxon>Pseudobacter</taxon>
    </lineage>
</organism>
<dbReference type="RefSeq" id="WP_130543118.1">
    <property type="nucleotide sequence ID" value="NZ_CP042431.1"/>
</dbReference>
<keyword evidence="3 7" id="KW-1134">Transmembrane beta strand</keyword>
<keyword evidence="4 7" id="KW-0812">Transmembrane</keyword>
<dbReference type="OrthoDB" id="9768177at2"/>
<dbReference type="EMBL" id="SGXA01000002">
    <property type="protein sequence ID" value="RZS72730.1"/>
    <property type="molecule type" value="Genomic_DNA"/>
</dbReference>
<accession>A0A4Q7MZS4</accession>
<dbReference type="Proteomes" id="UP000293874">
    <property type="component" value="Unassembled WGS sequence"/>
</dbReference>
<dbReference type="Gene3D" id="2.40.170.20">
    <property type="entry name" value="TonB-dependent receptor, beta-barrel domain"/>
    <property type="match status" value="1"/>
</dbReference>
<keyword evidence="8" id="KW-0732">Signal</keyword>
<dbReference type="Pfam" id="PF13715">
    <property type="entry name" value="CarbopepD_reg_2"/>
    <property type="match status" value="1"/>
</dbReference>
<dbReference type="NCBIfam" id="TIGR04056">
    <property type="entry name" value="OMP_RagA_SusC"/>
    <property type="match status" value="1"/>
</dbReference>
<dbReference type="InterPro" id="IPR008969">
    <property type="entry name" value="CarboxyPept-like_regulatory"/>
</dbReference>
<name>A0A4Q7MZS4_9BACT</name>
<evidence type="ECO:0000259" key="9">
    <source>
        <dbReference type="Pfam" id="PF07715"/>
    </source>
</evidence>
<dbReference type="InterPro" id="IPR039426">
    <property type="entry name" value="TonB-dep_rcpt-like"/>
</dbReference>
<dbReference type="Gene3D" id="2.60.40.1120">
    <property type="entry name" value="Carboxypeptidase-like, regulatory domain"/>
    <property type="match status" value="1"/>
</dbReference>
<feature type="signal peptide" evidence="8">
    <location>
        <begin position="1"/>
        <end position="19"/>
    </location>
</feature>
<feature type="domain" description="TonB-dependent receptor plug" evidence="9">
    <location>
        <begin position="113"/>
        <end position="221"/>
    </location>
</feature>
<gene>
    <name evidence="10" type="ORF">EV199_4653</name>
</gene>
<dbReference type="InterPro" id="IPR023996">
    <property type="entry name" value="TonB-dep_OMP_SusC/RagA"/>
</dbReference>
<evidence type="ECO:0000256" key="1">
    <source>
        <dbReference type="ARBA" id="ARBA00004571"/>
    </source>
</evidence>
<dbReference type="SUPFAM" id="SSF56935">
    <property type="entry name" value="Porins"/>
    <property type="match status" value="1"/>
</dbReference>
<dbReference type="InterPro" id="IPR037066">
    <property type="entry name" value="Plug_dom_sf"/>
</dbReference>
<evidence type="ECO:0000256" key="3">
    <source>
        <dbReference type="ARBA" id="ARBA00022452"/>
    </source>
</evidence>
<dbReference type="GO" id="GO:0009279">
    <property type="term" value="C:cell outer membrane"/>
    <property type="evidence" value="ECO:0007669"/>
    <property type="project" value="UniProtKB-SubCell"/>
</dbReference>
<keyword evidence="2 7" id="KW-0813">Transport</keyword>
<evidence type="ECO:0000256" key="7">
    <source>
        <dbReference type="PROSITE-ProRule" id="PRU01360"/>
    </source>
</evidence>
<dbReference type="NCBIfam" id="TIGR04057">
    <property type="entry name" value="SusC_RagA_signa"/>
    <property type="match status" value="1"/>
</dbReference>
<reference evidence="10 11" key="1">
    <citation type="submission" date="2019-02" db="EMBL/GenBank/DDBJ databases">
        <title>Genomic Encyclopedia of Type Strains, Phase IV (KMG-IV): sequencing the most valuable type-strain genomes for metagenomic binning, comparative biology and taxonomic classification.</title>
        <authorList>
            <person name="Goeker M."/>
        </authorList>
    </citation>
    <scope>NUCLEOTIDE SEQUENCE [LARGE SCALE GENOMIC DNA]</scope>
    <source>
        <strain evidence="10 11">DSM 18116</strain>
    </source>
</reference>
<proteinExistence type="inferred from homology"/>
<protein>
    <submittedName>
        <fullName evidence="10">TonB-linked SusC/RagA family outer membrane protein</fullName>
    </submittedName>
</protein>
<keyword evidence="5 7" id="KW-0472">Membrane</keyword>
<sequence length="987" mass="108359">MRRPLLVLMAMLMALYSFSQSKQVTGSVTDQRDGAPIPGVTVTVKGTSTSTVTEPDGSFKLTVPGNATTLVFSSVGFQTQEAAIGSGIVNVQLVVGSSSLSEVVITGYTTQNKRQSAGSSIRVAGDELKLQPVGSFDRALQGKVPGLMALSSSGQPGSAAEITIRGKGSISGSNSPLYIIDGIQVSAADFATINPGDIESYNILKDASSTAIYGSRGANGVIVITTKRGSSGLTKVNYDGQFGFSELPKNKLRLMTSREKVDYEKHSRPLYDPNDPSWDGSNPFGWTPDEMDSLAKIDNGIADKMFRKGTTQQHMVSASGGNDKTKFFLSGSIFDQQGIVRNTGLKRYTGRANIDNTFGNWKIGLNASFGYSRLTNTLENDVYIGQPLNAIRWFNPYITLYNPDGTYRYDGYGGQPNPLQEQFENTYNGDQLKGIGSAYIEYALPWVKGLKVRTQWGADFTQDEDLRYLDRTTDQGIQAIGSRGSLRRGYTKFVRYTGTTSLNYTTSFGDHDLSLSLFNEIVKAKQESFGFTGYGMIGPFKNESGITPGTADNGYIPTVRGSVTENGLLSYFFDGVYGYKNRYFLNAGVRRDGSSRLSRDNRWSTFGHVGASWIVSDEEFMAGTENWLSMLKLKASYGAVGSQGVGDFATLPLLSAAVYNGEPGLVLTNLQRPLTWERKVMFNTGVEFALFNNRVNGSIEYYNNQTKDLFLPRQLSRTSGWLEVINNLGSLRNSGIEIALEGAVVRTKDFNLSLNVNYTHNKNKLTDQAGLDEQVSGVFINKVGESINSLYLVRYAGVDPETGDALYLKADGKTTTDFDEANRVIVGTVDPPNFGGFGTTMNYKGLELNVQFSYAYGHYIFNNDRTNVENPGYWFSNLAASMLKEWQKPGDITDVPSPFNSYQPETNRYAEKGDFLRLQNVMLSYSLPKTVIGKLKGVRNIRVFAQGQNLYVWHNVLGYDPEVPNGMLLGGQYPQLKTITFGLNLGF</sequence>
<dbReference type="SUPFAM" id="SSF49464">
    <property type="entry name" value="Carboxypeptidase regulatory domain-like"/>
    <property type="match status" value="1"/>
</dbReference>
<keyword evidence="6 7" id="KW-0998">Cell outer membrane</keyword>
<dbReference type="InterPro" id="IPR023997">
    <property type="entry name" value="TonB-dep_OMP_SusC/RagA_CS"/>
</dbReference>
<dbReference type="Pfam" id="PF07715">
    <property type="entry name" value="Plug"/>
    <property type="match status" value="1"/>
</dbReference>
<evidence type="ECO:0000313" key="11">
    <source>
        <dbReference type="Proteomes" id="UP000293874"/>
    </source>
</evidence>
<evidence type="ECO:0000256" key="4">
    <source>
        <dbReference type="ARBA" id="ARBA00022692"/>
    </source>
</evidence>
<keyword evidence="11" id="KW-1185">Reference proteome</keyword>
<evidence type="ECO:0000313" key="10">
    <source>
        <dbReference type="EMBL" id="RZS72730.1"/>
    </source>
</evidence>
<feature type="chain" id="PRO_5020996501" evidence="8">
    <location>
        <begin position="20"/>
        <end position="987"/>
    </location>
</feature>
<evidence type="ECO:0000256" key="5">
    <source>
        <dbReference type="ARBA" id="ARBA00023136"/>
    </source>
</evidence>
<dbReference type="Gene3D" id="2.170.130.10">
    <property type="entry name" value="TonB-dependent receptor, plug domain"/>
    <property type="match status" value="1"/>
</dbReference>
<dbReference type="PROSITE" id="PS52016">
    <property type="entry name" value="TONB_DEPENDENT_REC_3"/>
    <property type="match status" value="1"/>
</dbReference>
<dbReference type="AlphaFoldDB" id="A0A4Q7MZS4"/>
<comment type="subcellular location">
    <subcellularLocation>
        <location evidence="1 7">Cell outer membrane</location>
        <topology evidence="1 7">Multi-pass membrane protein</topology>
    </subcellularLocation>
</comment>
<comment type="similarity">
    <text evidence="7">Belongs to the TonB-dependent receptor family.</text>
</comment>
<dbReference type="InterPro" id="IPR012910">
    <property type="entry name" value="Plug_dom"/>
</dbReference>
<evidence type="ECO:0000256" key="6">
    <source>
        <dbReference type="ARBA" id="ARBA00023237"/>
    </source>
</evidence>
<comment type="caution">
    <text evidence="10">The sequence shown here is derived from an EMBL/GenBank/DDBJ whole genome shotgun (WGS) entry which is preliminary data.</text>
</comment>
<evidence type="ECO:0000256" key="2">
    <source>
        <dbReference type="ARBA" id="ARBA00022448"/>
    </source>
</evidence>
<evidence type="ECO:0000256" key="8">
    <source>
        <dbReference type="SAM" id="SignalP"/>
    </source>
</evidence>
<dbReference type="InterPro" id="IPR036942">
    <property type="entry name" value="Beta-barrel_TonB_sf"/>
</dbReference>